<dbReference type="Proteomes" id="UP001603857">
    <property type="component" value="Unassembled WGS sequence"/>
</dbReference>
<name>A0ABD1M5P2_9FABA</name>
<evidence type="ECO:0000256" key="1">
    <source>
        <dbReference type="SAM" id="MobiDB-lite"/>
    </source>
</evidence>
<feature type="region of interest" description="Disordered" evidence="1">
    <location>
        <begin position="100"/>
        <end position="127"/>
    </location>
</feature>
<reference evidence="2 3" key="1">
    <citation type="submission" date="2024-08" db="EMBL/GenBank/DDBJ databases">
        <title>Insights into the chromosomal genome structure of Flemingia macrophylla.</title>
        <authorList>
            <person name="Ding Y."/>
            <person name="Zhao Y."/>
            <person name="Bi W."/>
            <person name="Wu M."/>
            <person name="Zhao G."/>
            <person name="Gong Y."/>
            <person name="Li W."/>
            <person name="Zhang P."/>
        </authorList>
    </citation>
    <scope>NUCLEOTIDE SEQUENCE [LARGE SCALE GENOMIC DNA]</scope>
    <source>
        <strain evidence="2">DYQJB</strain>
        <tissue evidence="2">Leaf</tissue>
    </source>
</reference>
<evidence type="ECO:0000313" key="3">
    <source>
        <dbReference type="Proteomes" id="UP001603857"/>
    </source>
</evidence>
<dbReference type="EMBL" id="JBGMDY010000006">
    <property type="protein sequence ID" value="KAL2331078.1"/>
    <property type="molecule type" value="Genomic_DNA"/>
</dbReference>
<evidence type="ECO:0000313" key="2">
    <source>
        <dbReference type="EMBL" id="KAL2331078.1"/>
    </source>
</evidence>
<comment type="caution">
    <text evidence="2">The sequence shown here is derived from an EMBL/GenBank/DDBJ whole genome shotgun (WGS) entry which is preliminary data.</text>
</comment>
<keyword evidence="3" id="KW-1185">Reference proteome</keyword>
<organism evidence="2 3">
    <name type="scientific">Flemingia macrophylla</name>
    <dbReference type="NCBI Taxonomy" id="520843"/>
    <lineage>
        <taxon>Eukaryota</taxon>
        <taxon>Viridiplantae</taxon>
        <taxon>Streptophyta</taxon>
        <taxon>Embryophyta</taxon>
        <taxon>Tracheophyta</taxon>
        <taxon>Spermatophyta</taxon>
        <taxon>Magnoliopsida</taxon>
        <taxon>eudicotyledons</taxon>
        <taxon>Gunneridae</taxon>
        <taxon>Pentapetalae</taxon>
        <taxon>rosids</taxon>
        <taxon>fabids</taxon>
        <taxon>Fabales</taxon>
        <taxon>Fabaceae</taxon>
        <taxon>Papilionoideae</taxon>
        <taxon>50 kb inversion clade</taxon>
        <taxon>NPAAA clade</taxon>
        <taxon>indigoferoid/millettioid clade</taxon>
        <taxon>Phaseoleae</taxon>
        <taxon>Flemingia</taxon>
    </lineage>
</organism>
<protein>
    <submittedName>
        <fullName evidence="2">Uncharacterized protein</fullName>
    </submittedName>
</protein>
<gene>
    <name evidence="2" type="ORF">Fmac_018659</name>
</gene>
<dbReference type="AlphaFoldDB" id="A0ABD1M5P2"/>
<proteinExistence type="predicted"/>
<feature type="compositionally biased region" description="Polar residues" evidence="1">
    <location>
        <begin position="108"/>
        <end position="127"/>
    </location>
</feature>
<sequence>MMKELEDLYNESRSNGCIEHALGIIEEKKTQDNLSEKISNISLTRTEQLEKFLLDKLDVYESVVGDSNVKCTPRIAGELLHIQDDFTFVILEHLHTPDVGLDPHSPDLEQTSVSEPQPDSSTHQMPLFNTQDHRDRVIEGLFNAPFEFFDSEN</sequence>
<accession>A0ABD1M5P2</accession>